<dbReference type="Pfam" id="PF02481">
    <property type="entry name" value="DNA_processg_A"/>
    <property type="match status" value="1"/>
</dbReference>
<proteinExistence type="inferred from homology"/>
<dbReference type="Gene3D" id="3.40.50.450">
    <property type="match status" value="1"/>
</dbReference>
<evidence type="ECO:0000256" key="1">
    <source>
        <dbReference type="ARBA" id="ARBA00006525"/>
    </source>
</evidence>
<dbReference type="InterPro" id="IPR003488">
    <property type="entry name" value="DprA"/>
</dbReference>
<reference evidence="3 4" key="1">
    <citation type="submission" date="2018-06" db="EMBL/GenBank/DDBJ databases">
        <authorList>
            <consortium name="Pathogen Informatics"/>
            <person name="Doyle S."/>
        </authorList>
    </citation>
    <scope>NUCLEOTIDE SEQUENCE [LARGE SCALE GENOMIC DNA]</scope>
    <source>
        <strain evidence="3 4">NCTC11938</strain>
    </source>
</reference>
<dbReference type="PANTHER" id="PTHR43022">
    <property type="entry name" value="PROTEIN SMF"/>
    <property type="match status" value="1"/>
</dbReference>
<comment type="similarity">
    <text evidence="1">Belongs to the DprA/Smf family.</text>
</comment>
<dbReference type="EMBL" id="UGTS01000005">
    <property type="protein sequence ID" value="SUC38767.1"/>
    <property type="molecule type" value="Genomic_DNA"/>
</dbReference>
<dbReference type="SUPFAM" id="SSF102405">
    <property type="entry name" value="MCP/YpsA-like"/>
    <property type="match status" value="1"/>
</dbReference>
<name>A0A379GCQ6_PROMI</name>
<organism evidence="3 4">
    <name type="scientific">Proteus mirabilis</name>
    <dbReference type="NCBI Taxonomy" id="584"/>
    <lineage>
        <taxon>Bacteria</taxon>
        <taxon>Pseudomonadati</taxon>
        <taxon>Pseudomonadota</taxon>
        <taxon>Gammaproteobacteria</taxon>
        <taxon>Enterobacterales</taxon>
        <taxon>Morganellaceae</taxon>
        <taxon>Proteus</taxon>
    </lineage>
</organism>
<feature type="domain" description="Smf/DprA SLOG" evidence="2">
    <location>
        <begin position="3"/>
        <end position="70"/>
    </location>
</feature>
<dbReference type="GO" id="GO:0009294">
    <property type="term" value="P:DNA-mediated transformation"/>
    <property type="evidence" value="ECO:0007669"/>
    <property type="project" value="InterPro"/>
</dbReference>
<dbReference type="AlphaFoldDB" id="A0A379GCQ6"/>
<protein>
    <submittedName>
        <fullName evidence="3">DNA protecting protein DprA</fullName>
    </submittedName>
</protein>
<dbReference type="Proteomes" id="UP000254191">
    <property type="component" value="Unassembled WGS sequence"/>
</dbReference>
<evidence type="ECO:0000313" key="3">
    <source>
        <dbReference type="EMBL" id="SUC38767.1"/>
    </source>
</evidence>
<dbReference type="InterPro" id="IPR057666">
    <property type="entry name" value="DrpA_SLOG"/>
</dbReference>
<sequence>MAPPLARHFPQRNRIISGLSSALLIVEAGIKSGSLITANYALQQGKELFVLPGLLGDSHFEGKSSVAKTGGEFSLFAR</sequence>
<evidence type="ECO:0000259" key="2">
    <source>
        <dbReference type="Pfam" id="PF02481"/>
    </source>
</evidence>
<accession>A0A379GCQ6</accession>
<gene>
    <name evidence="3" type="primary">smf_1</name>
    <name evidence="3" type="ORF">NCTC11938_03043</name>
</gene>
<evidence type="ECO:0000313" key="4">
    <source>
        <dbReference type="Proteomes" id="UP000254191"/>
    </source>
</evidence>
<dbReference type="PANTHER" id="PTHR43022:SF1">
    <property type="entry name" value="PROTEIN SMF"/>
    <property type="match status" value="1"/>
</dbReference>